<dbReference type="AlphaFoldDB" id="A0A2W4XVX7"/>
<evidence type="ECO:0000259" key="1">
    <source>
        <dbReference type="SMART" id="SM00507"/>
    </source>
</evidence>
<comment type="caution">
    <text evidence="2">The sequence shown here is derived from an EMBL/GenBank/DDBJ whole genome shotgun (WGS) entry which is preliminary data.</text>
</comment>
<gene>
    <name evidence="2" type="ORF">DCF15_02850</name>
</gene>
<dbReference type="EMBL" id="QBMP01000015">
    <property type="protein sequence ID" value="PZO59932.1"/>
    <property type="molecule type" value="Genomic_DNA"/>
</dbReference>
<organism evidence="2 3">
    <name type="scientific">Phormidesmis priestleyi</name>
    <dbReference type="NCBI Taxonomy" id="268141"/>
    <lineage>
        <taxon>Bacteria</taxon>
        <taxon>Bacillati</taxon>
        <taxon>Cyanobacteriota</taxon>
        <taxon>Cyanophyceae</taxon>
        <taxon>Leptolyngbyales</taxon>
        <taxon>Leptolyngbyaceae</taxon>
        <taxon>Phormidesmis</taxon>
    </lineage>
</organism>
<dbReference type="InterPro" id="IPR052892">
    <property type="entry name" value="NA-targeting_endonuclease"/>
</dbReference>
<dbReference type="InterPro" id="IPR029471">
    <property type="entry name" value="HNH_5"/>
</dbReference>
<dbReference type="GO" id="GO:0004519">
    <property type="term" value="F:endonuclease activity"/>
    <property type="evidence" value="ECO:0007669"/>
    <property type="project" value="UniProtKB-KW"/>
</dbReference>
<accession>A0A2W4XVX7</accession>
<dbReference type="Gene3D" id="1.10.30.50">
    <property type="match status" value="1"/>
</dbReference>
<dbReference type="InterPro" id="IPR003615">
    <property type="entry name" value="HNH_nuc"/>
</dbReference>
<dbReference type="SMART" id="SM00507">
    <property type="entry name" value="HNHc"/>
    <property type="match status" value="1"/>
</dbReference>
<sequence length="140" mass="15530">MSSYIPTRLREQIEQADCGQCGYCQTQEANSGIPLSFEHILPRSKGGGTIFENVCLACRSCNEFKSASTDGIDSLTEKKVALFNPRLYVWANHFSWSEDGTKVEGITATGRVAVVVLRMNHVAIVVARRRWVSSGWHPPV</sequence>
<dbReference type="Proteomes" id="UP000249794">
    <property type="component" value="Unassembled WGS sequence"/>
</dbReference>
<name>A0A2W4XVX7_9CYAN</name>
<evidence type="ECO:0000313" key="3">
    <source>
        <dbReference type="Proteomes" id="UP000249794"/>
    </source>
</evidence>
<evidence type="ECO:0000313" key="2">
    <source>
        <dbReference type="EMBL" id="PZO59932.1"/>
    </source>
</evidence>
<reference evidence="2 3" key="2">
    <citation type="submission" date="2018-06" db="EMBL/GenBank/DDBJ databases">
        <title>Metagenomic assembly of (sub)arctic Cyanobacteria and their associated microbiome from non-axenic cultures.</title>
        <authorList>
            <person name="Baurain D."/>
        </authorList>
    </citation>
    <scope>NUCLEOTIDE SEQUENCE [LARGE SCALE GENOMIC DNA]</scope>
    <source>
        <strain evidence="2">ULC027bin1</strain>
    </source>
</reference>
<feature type="domain" description="HNH nuclease" evidence="1">
    <location>
        <begin position="8"/>
        <end position="63"/>
    </location>
</feature>
<keyword evidence="2" id="KW-0540">Nuclease</keyword>
<keyword evidence="2" id="KW-0378">Hydrolase</keyword>
<dbReference type="CDD" id="cd00085">
    <property type="entry name" value="HNHc"/>
    <property type="match status" value="1"/>
</dbReference>
<keyword evidence="2" id="KW-0255">Endonuclease</keyword>
<protein>
    <submittedName>
        <fullName evidence="2">HNH endonuclease</fullName>
    </submittedName>
</protein>
<proteinExistence type="predicted"/>
<dbReference type="PANTHER" id="PTHR33877">
    <property type="entry name" value="SLL1193 PROTEIN"/>
    <property type="match status" value="1"/>
</dbReference>
<reference evidence="3" key="1">
    <citation type="submission" date="2018-04" db="EMBL/GenBank/DDBJ databases">
        <authorList>
            <person name="Cornet L."/>
        </authorList>
    </citation>
    <scope>NUCLEOTIDE SEQUENCE [LARGE SCALE GENOMIC DNA]</scope>
</reference>
<dbReference type="PANTHER" id="PTHR33877:SF1">
    <property type="entry name" value="TYPE IV METHYL-DIRECTED RESTRICTION ENZYME ECOKMCRA"/>
    <property type="match status" value="1"/>
</dbReference>
<dbReference type="Pfam" id="PF14279">
    <property type="entry name" value="HNH_5"/>
    <property type="match status" value="1"/>
</dbReference>